<feature type="region of interest" description="Disordered" evidence="1">
    <location>
        <begin position="1"/>
        <end position="33"/>
    </location>
</feature>
<dbReference type="OrthoDB" id="7488092at2759"/>
<reference evidence="2 3" key="1">
    <citation type="journal article" date="2017" name="BMC Biol.">
        <title>Genomic innovations, transcriptional plasticity and gene loss underlying the evolution and divergence of two highly polyphagous and invasive Helicoverpa pest species.</title>
        <authorList>
            <person name="Pearce S.L."/>
            <person name="Clarke D.F."/>
            <person name="East P.D."/>
            <person name="Elfekih S."/>
            <person name="Gordon K.H."/>
            <person name="Jermiin L.S."/>
            <person name="McGaughran A."/>
            <person name="Oakeshott J.G."/>
            <person name="Papanikolaou A."/>
            <person name="Perera O.P."/>
            <person name="Rane R.V."/>
            <person name="Richards S."/>
            <person name="Tay W.T."/>
            <person name="Walsh T.K."/>
            <person name="Anderson A."/>
            <person name="Anderson C.J."/>
            <person name="Asgari S."/>
            <person name="Board P.G."/>
            <person name="Bretschneider A."/>
            <person name="Campbell P.M."/>
            <person name="Chertemps T."/>
            <person name="Christeller J.T."/>
            <person name="Coppin C.W."/>
            <person name="Downes S.J."/>
            <person name="Duan G."/>
            <person name="Farnsworth C.A."/>
            <person name="Good R.T."/>
            <person name="Han L.B."/>
            <person name="Han Y.C."/>
            <person name="Hatje K."/>
            <person name="Horne I."/>
            <person name="Huang Y.P."/>
            <person name="Hughes D.S."/>
            <person name="Jacquin-Joly E."/>
            <person name="James W."/>
            <person name="Jhangiani S."/>
            <person name="Kollmar M."/>
            <person name="Kuwar S.S."/>
            <person name="Li S."/>
            <person name="Liu N.Y."/>
            <person name="Maibeche M.T."/>
            <person name="Miller J.R."/>
            <person name="Montagne N."/>
            <person name="Perry T."/>
            <person name="Qu J."/>
            <person name="Song S.V."/>
            <person name="Sutton G.G."/>
            <person name="Vogel H."/>
            <person name="Walenz B.P."/>
            <person name="Xu W."/>
            <person name="Zhang H.J."/>
            <person name="Zou Z."/>
            <person name="Batterham P."/>
            <person name="Edwards O.R."/>
            <person name="Feyereisen R."/>
            <person name="Gibbs R.A."/>
            <person name="Heckel D.G."/>
            <person name="McGrath A."/>
            <person name="Robin C."/>
            <person name="Scherer S.E."/>
            <person name="Worley K.C."/>
            <person name="Wu Y.D."/>
        </authorList>
    </citation>
    <scope>NUCLEOTIDE SEQUENCE [LARGE SCALE GENOMIC DNA]</scope>
    <source>
        <strain evidence="2">Harm_GR_Male_#8</strain>
        <tissue evidence="2">Whole organism</tissue>
    </source>
</reference>
<sequence>MDGDKPILRMPPNSESEPEEDLPPSQTNGEDAKMVKDVGILIEWLEDNFGYDLATARKHNTEVEKPHKKHKKTTNSDPVWVRELKDYLKDLTTRFKQQDIASYTNPIIASIEKKHDVKINDIDVDQYGEISINYTELKKEKKEKKDKKKKKSSKDHKVEALRNGEQDSGSLLEDEMRLPSLELLL</sequence>
<organism evidence="2 3">
    <name type="scientific">Helicoverpa armigera</name>
    <name type="common">Cotton bollworm</name>
    <name type="synonym">Heliothis armigera</name>
    <dbReference type="NCBI Taxonomy" id="29058"/>
    <lineage>
        <taxon>Eukaryota</taxon>
        <taxon>Metazoa</taxon>
        <taxon>Ecdysozoa</taxon>
        <taxon>Arthropoda</taxon>
        <taxon>Hexapoda</taxon>
        <taxon>Insecta</taxon>
        <taxon>Pterygota</taxon>
        <taxon>Neoptera</taxon>
        <taxon>Endopterygota</taxon>
        <taxon>Lepidoptera</taxon>
        <taxon>Glossata</taxon>
        <taxon>Ditrysia</taxon>
        <taxon>Noctuoidea</taxon>
        <taxon>Noctuidae</taxon>
        <taxon>Heliothinae</taxon>
        <taxon>Helicoverpa</taxon>
    </lineage>
</organism>
<keyword evidence="3" id="KW-1185">Reference proteome</keyword>
<proteinExistence type="predicted"/>
<dbReference type="EMBL" id="KZ150018">
    <property type="protein sequence ID" value="PZC74937.1"/>
    <property type="molecule type" value="Genomic_DNA"/>
</dbReference>
<evidence type="ECO:0000313" key="2">
    <source>
        <dbReference type="EMBL" id="PZC74937.1"/>
    </source>
</evidence>
<evidence type="ECO:0000313" key="3">
    <source>
        <dbReference type="Proteomes" id="UP000249218"/>
    </source>
</evidence>
<feature type="compositionally biased region" description="Basic residues" evidence="1">
    <location>
        <begin position="141"/>
        <end position="154"/>
    </location>
</feature>
<protein>
    <submittedName>
        <fullName evidence="2">Uncharacterized protein</fullName>
    </submittedName>
</protein>
<dbReference type="Proteomes" id="UP000249218">
    <property type="component" value="Unassembled WGS sequence"/>
</dbReference>
<feature type="compositionally biased region" description="Basic and acidic residues" evidence="1">
    <location>
        <begin position="155"/>
        <end position="165"/>
    </location>
</feature>
<name>A0A2W1BNS9_HELAM</name>
<gene>
    <name evidence="2" type="primary">HaOG207016</name>
    <name evidence="2" type="ORF">B5X24_HaOG207016</name>
</gene>
<accession>A0A2W1BNS9</accession>
<dbReference type="AlphaFoldDB" id="A0A2W1BNS9"/>
<feature type="region of interest" description="Disordered" evidence="1">
    <location>
        <begin position="138"/>
        <end position="173"/>
    </location>
</feature>
<evidence type="ECO:0000256" key="1">
    <source>
        <dbReference type="SAM" id="MobiDB-lite"/>
    </source>
</evidence>